<keyword evidence="4 5" id="KW-0694">RNA-binding</keyword>
<evidence type="ECO:0000256" key="1">
    <source>
        <dbReference type="ARBA" id="ARBA00022603"/>
    </source>
</evidence>
<dbReference type="Gene3D" id="3.40.50.150">
    <property type="entry name" value="Vaccinia Virus protein VP39"/>
    <property type="match status" value="1"/>
</dbReference>
<reference evidence="8" key="1">
    <citation type="journal article" date="2019" name="Int. J. Syst. Evol. Microbiol.">
        <title>The Global Catalogue of Microorganisms (GCM) 10K type strain sequencing project: providing services to taxonomists for standard genome sequencing and annotation.</title>
        <authorList>
            <consortium name="The Broad Institute Genomics Platform"/>
            <consortium name="The Broad Institute Genome Sequencing Center for Infectious Disease"/>
            <person name="Wu L."/>
            <person name="Ma J."/>
        </authorList>
    </citation>
    <scope>NUCLEOTIDE SEQUENCE [LARGE SCALE GENOMIC DNA]</scope>
    <source>
        <strain evidence="8">CECT 8289</strain>
    </source>
</reference>
<evidence type="ECO:0000256" key="2">
    <source>
        <dbReference type="ARBA" id="ARBA00022679"/>
    </source>
</evidence>
<dbReference type="RefSeq" id="WP_379707608.1">
    <property type="nucleotide sequence ID" value="NZ_JBHSCZ010000001.1"/>
</dbReference>
<keyword evidence="1 5" id="KW-0489">Methyltransferase</keyword>
<dbReference type="PANTHER" id="PTHR22807:SF53">
    <property type="entry name" value="RIBOSOMAL RNA SMALL SUBUNIT METHYLTRANSFERASE B-RELATED"/>
    <property type="match status" value="1"/>
</dbReference>
<comment type="similarity">
    <text evidence="5">Belongs to the class I-like SAM-binding methyltransferase superfamily. RsmB/NOP family.</text>
</comment>
<keyword evidence="3 5" id="KW-0949">S-adenosyl-L-methionine</keyword>
<keyword evidence="2 5" id="KW-0808">Transferase</keyword>
<dbReference type="GO" id="GO:0032259">
    <property type="term" value="P:methylation"/>
    <property type="evidence" value="ECO:0007669"/>
    <property type="project" value="UniProtKB-KW"/>
</dbReference>
<evidence type="ECO:0000256" key="3">
    <source>
        <dbReference type="ARBA" id="ARBA00022691"/>
    </source>
</evidence>
<dbReference type="PROSITE" id="PS51686">
    <property type="entry name" value="SAM_MT_RSMB_NOP"/>
    <property type="match status" value="1"/>
</dbReference>
<dbReference type="CDD" id="cd02440">
    <property type="entry name" value="AdoMet_MTases"/>
    <property type="match status" value="1"/>
</dbReference>
<name>A0ABV8QQY5_9BACT</name>
<dbReference type="PRINTS" id="PR02008">
    <property type="entry name" value="RCMTFAMILY"/>
</dbReference>
<evidence type="ECO:0000313" key="7">
    <source>
        <dbReference type="EMBL" id="MFC4262248.1"/>
    </source>
</evidence>
<feature type="binding site" evidence="5">
    <location>
        <position position="244"/>
    </location>
    <ligand>
        <name>S-adenosyl-L-methionine</name>
        <dbReference type="ChEBI" id="CHEBI:59789"/>
    </ligand>
</feature>
<dbReference type="Proteomes" id="UP001595907">
    <property type="component" value="Unassembled WGS sequence"/>
</dbReference>
<feature type="active site" description="Nucleophile" evidence="5">
    <location>
        <position position="343"/>
    </location>
</feature>
<dbReference type="InterPro" id="IPR023267">
    <property type="entry name" value="RCMT"/>
</dbReference>
<proteinExistence type="inferred from homology"/>
<evidence type="ECO:0000256" key="4">
    <source>
        <dbReference type="ARBA" id="ARBA00022884"/>
    </source>
</evidence>
<dbReference type="Pfam" id="PF01189">
    <property type="entry name" value="Methyltr_RsmB-F"/>
    <property type="match status" value="1"/>
</dbReference>
<organism evidence="7 8">
    <name type="scientific">Ferruginibacter yonginensis</name>
    <dbReference type="NCBI Taxonomy" id="1310416"/>
    <lineage>
        <taxon>Bacteria</taxon>
        <taxon>Pseudomonadati</taxon>
        <taxon>Bacteroidota</taxon>
        <taxon>Chitinophagia</taxon>
        <taxon>Chitinophagales</taxon>
        <taxon>Chitinophagaceae</taxon>
        <taxon>Ferruginibacter</taxon>
    </lineage>
</organism>
<dbReference type="GO" id="GO:0008168">
    <property type="term" value="F:methyltransferase activity"/>
    <property type="evidence" value="ECO:0007669"/>
    <property type="project" value="UniProtKB-KW"/>
</dbReference>
<dbReference type="InterPro" id="IPR049560">
    <property type="entry name" value="MeTrfase_RsmB-F_NOP2_cat"/>
</dbReference>
<comment type="caution">
    <text evidence="7">The sequence shown here is derived from an EMBL/GenBank/DDBJ whole genome shotgun (WGS) entry which is preliminary data.</text>
</comment>
<dbReference type="PANTHER" id="PTHR22807">
    <property type="entry name" value="NOP2 YEAST -RELATED NOL1/NOP2/FMU SUN DOMAIN-CONTAINING"/>
    <property type="match status" value="1"/>
</dbReference>
<sequence>MSFYFAHIKAAAEVIKHLKHGMPLALQLQHFFAKNKKYGSKDRKSIATICYQYFRVGKAFKSTPIEEKIVLANYLCSSSPNQLLASQAPALNETVQLDVAAKCQQLGIALTDIFAFNEMLGAGIDSFLFAASLLQQPAFFIRVRPQWHENVTNKLKANAIAFNQVNDDAIELPQGTKIEPLLSLNKEAVVQDLSSQQVFNYLKQHPLASSTHLLQIWDCCAASGGKSILMADVLQRPFHLLATDVRASILNNLKQRFKEAGLKNYETKVIDATVNTSMLADRKFDIIICDTPCSGSGTWSRTPEQMHFFENSTLQKFTALQLKIASQAIQHLQKGGLFFYITCSVFAQENENIVTELKQKFHLQLLQMEYIKGYQKQADSMFVAVFTV</sequence>
<feature type="binding site" evidence="5">
    <location>
        <position position="271"/>
    </location>
    <ligand>
        <name>S-adenosyl-L-methionine</name>
        <dbReference type="ChEBI" id="CHEBI:59789"/>
    </ligand>
</feature>
<dbReference type="EMBL" id="JBHSCZ010000001">
    <property type="protein sequence ID" value="MFC4262248.1"/>
    <property type="molecule type" value="Genomic_DNA"/>
</dbReference>
<gene>
    <name evidence="7" type="ORF">ACFOWM_05135</name>
</gene>
<dbReference type="InterPro" id="IPR001678">
    <property type="entry name" value="MeTrfase_RsmB-F_NOP2_dom"/>
</dbReference>
<protein>
    <submittedName>
        <fullName evidence="7">Methyltransferase domain-containing protein</fullName>
    </submittedName>
</protein>
<accession>A0ABV8QQY5</accession>
<feature type="binding site" evidence="5">
    <location>
        <position position="290"/>
    </location>
    <ligand>
        <name>S-adenosyl-L-methionine</name>
        <dbReference type="ChEBI" id="CHEBI:59789"/>
    </ligand>
</feature>
<dbReference type="InterPro" id="IPR029063">
    <property type="entry name" value="SAM-dependent_MTases_sf"/>
</dbReference>
<dbReference type="SUPFAM" id="SSF53335">
    <property type="entry name" value="S-adenosyl-L-methionine-dependent methyltransferases"/>
    <property type="match status" value="1"/>
</dbReference>
<evidence type="ECO:0000256" key="5">
    <source>
        <dbReference type="PROSITE-ProRule" id="PRU01023"/>
    </source>
</evidence>
<keyword evidence="8" id="KW-1185">Reference proteome</keyword>
<evidence type="ECO:0000313" key="8">
    <source>
        <dbReference type="Proteomes" id="UP001595907"/>
    </source>
</evidence>
<evidence type="ECO:0000259" key="6">
    <source>
        <dbReference type="PROSITE" id="PS51686"/>
    </source>
</evidence>
<comment type="caution">
    <text evidence="5">Lacks conserved residue(s) required for the propagation of feature annotation.</text>
</comment>
<feature type="domain" description="SAM-dependent MTase RsmB/NOP-type" evidence="6">
    <location>
        <begin position="116"/>
        <end position="388"/>
    </location>
</feature>